<dbReference type="SUPFAM" id="SSF56112">
    <property type="entry name" value="Protein kinase-like (PK-like)"/>
    <property type="match status" value="1"/>
</dbReference>
<keyword evidence="5" id="KW-1133">Transmembrane helix</keyword>
<keyword evidence="5" id="KW-0472">Membrane</keyword>
<keyword evidence="8" id="KW-1185">Reference proteome</keyword>
<evidence type="ECO:0000256" key="2">
    <source>
        <dbReference type="ARBA" id="ARBA00022741"/>
    </source>
</evidence>
<dbReference type="GO" id="GO:0004674">
    <property type="term" value="F:protein serine/threonine kinase activity"/>
    <property type="evidence" value="ECO:0007669"/>
    <property type="project" value="UniProtKB-KW"/>
</dbReference>
<dbReference type="PROSITE" id="PS50011">
    <property type="entry name" value="PROTEIN_KINASE_DOM"/>
    <property type="match status" value="1"/>
</dbReference>
<dbReference type="Pfam" id="PF00069">
    <property type="entry name" value="Pkinase"/>
    <property type="match status" value="1"/>
</dbReference>
<dbReference type="PANTHER" id="PTHR43289:SF6">
    <property type="entry name" value="SERINE_THREONINE-PROTEIN KINASE NEKL-3"/>
    <property type="match status" value="1"/>
</dbReference>
<reference evidence="7 8" key="1">
    <citation type="submission" date="2019-03" db="EMBL/GenBank/DDBJ databases">
        <title>Metabolic reconstructions from genomes of highly enriched 'Candidatus Accumulibacter' and 'Candidatus Competibacter' bioreactor populations.</title>
        <authorList>
            <person name="Annavajhala M.K."/>
            <person name="Welles L."/>
            <person name="Abbas B."/>
            <person name="Sorokin D."/>
            <person name="Park H."/>
            <person name="Van Loosdrecht M."/>
            <person name="Chandran K."/>
        </authorList>
    </citation>
    <scope>NUCLEOTIDE SEQUENCE [LARGE SCALE GENOMIC DNA]</scope>
    <source>
        <strain evidence="7 8">SBR_G</strain>
    </source>
</reference>
<dbReference type="Proteomes" id="UP000760480">
    <property type="component" value="Unassembled WGS sequence"/>
</dbReference>
<dbReference type="InterPro" id="IPR000719">
    <property type="entry name" value="Prot_kinase_dom"/>
</dbReference>
<keyword evidence="2" id="KW-0547">Nucleotide-binding</keyword>
<protein>
    <submittedName>
        <fullName evidence="7">Serine/threonine protein kinase</fullName>
    </submittedName>
</protein>
<evidence type="ECO:0000256" key="4">
    <source>
        <dbReference type="ARBA" id="ARBA00022840"/>
    </source>
</evidence>
<dbReference type="Gene3D" id="1.10.510.10">
    <property type="entry name" value="Transferase(Phosphotransferase) domain 1"/>
    <property type="match status" value="1"/>
</dbReference>
<keyword evidence="1" id="KW-0808">Transferase</keyword>
<dbReference type="RefSeq" id="WP_169249663.1">
    <property type="nucleotide sequence ID" value="NZ_SPMZ01000048.1"/>
</dbReference>
<dbReference type="Gene3D" id="3.30.200.20">
    <property type="entry name" value="Phosphorylase Kinase, domain 1"/>
    <property type="match status" value="1"/>
</dbReference>
<dbReference type="PROSITE" id="PS00108">
    <property type="entry name" value="PROTEIN_KINASE_ST"/>
    <property type="match status" value="1"/>
</dbReference>
<feature type="transmembrane region" description="Helical" evidence="5">
    <location>
        <begin position="312"/>
        <end position="333"/>
    </location>
</feature>
<feature type="domain" description="Protein kinase" evidence="6">
    <location>
        <begin position="1"/>
        <end position="273"/>
    </location>
</feature>
<evidence type="ECO:0000256" key="5">
    <source>
        <dbReference type="SAM" id="Phobius"/>
    </source>
</evidence>
<evidence type="ECO:0000313" key="8">
    <source>
        <dbReference type="Proteomes" id="UP000760480"/>
    </source>
</evidence>
<dbReference type="CDD" id="cd14014">
    <property type="entry name" value="STKc_PknB_like"/>
    <property type="match status" value="1"/>
</dbReference>
<accession>A0ABX1TLV6</accession>
<evidence type="ECO:0000313" key="7">
    <source>
        <dbReference type="EMBL" id="NMQ20392.1"/>
    </source>
</evidence>
<dbReference type="SMART" id="SM00220">
    <property type="entry name" value="S_TKc"/>
    <property type="match status" value="1"/>
</dbReference>
<sequence length="348" mass="38194">MSARYRDPPWKCPRFPAINSKKSSARAPCPPSIWRSRNPWAAAWPSRCCPPGLAGDPIFSKRFIKEARIIGKLGHPHIVTIFDAGNLDDVYYIAMEYLEGGTLKERIKAGLTPDQAVTILCQIARALGRAHQQHCIHRDIKPANILFRNSDTALLSDFGIAKNTLDKTQLTAAGWRLGTPNYMSPEQALAKPTDARSDLYSLGVVFYEMLTGTRPFQGADAFDIALKHLKEPVPTLPEPLGRFQPAIDRLLAKEPEERFASAEELVEAVQDAMAGKTAAISRPPKRKAAVKPIRDVTSVQVPASAAPPWRRALPWILAGLLAGLAASLVYWFWPALSTALSSIMGPSD</sequence>
<keyword evidence="5" id="KW-0812">Transmembrane</keyword>
<evidence type="ECO:0000259" key="6">
    <source>
        <dbReference type="PROSITE" id="PS50011"/>
    </source>
</evidence>
<comment type="caution">
    <text evidence="7">The sequence shown here is derived from an EMBL/GenBank/DDBJ whole genome shotgun (WGS) entry which is preliminary data.</text>
</comment>
<dbReference type="InterPro" id="IPR008271">
    <property type="entry name" value="Ser/Thr_kinase_AS"/>
</dbReference>
<evidence type="ECO:0000256" key="1">
    <source>
        <dbReference type="ARBA" id="ARBA00022679"/>
    </source>
</evidence>
<dbReference type="InterPro" id="IPR011009">
    <property type="entry name" value="Kinase-like_dom_sf"/>
</dbReference>
<evidence type="ECO:0000256" key="3">
    <source>
        <dbReference type="ARBA" id="ARBA00022777"/>
    </source>
</evidence>
<organism evidence="7 8">
    <name type="scientific">Candidatus Competibacter phosphatis</name>
    <dbReference type="NCBI Taxonomy" id="221280"/>
    <lineage>
        <taxon>Bacteria</taxon>
        <taxon>Pseudomonadati</taxon>
        <taxon>Pseudomonadota</taxon>
        <taxon>Gammaproteobacteria</taxon>
        <taxon>Candidatus Competibacteraceae</taxon>
        <taxon>Candidatus Competibacter</taxon>
    </lineage>
</organism>
<name>A0ABX1TLV6_9GAMM</name>
<keyword evidence="4" id="KW-0067">ATP-binding</keyword>
<gene>
    <name evidence="7" type="ORF">E4P82_15010</name>
</gene>
<dbReference type="EMBL" id="SPMZ01000048">
    <property type="protein sequence ID" value="NMQ20392.1"/>
    <property type="molecule type" value="Genomic_DNA"/>
</dbReference>
<keyword evidence="7" id="KW-0723">Serine/threonine-protein kinase</keyword>
<keyword evidence="3 7" id="KW-0418">Kinase</keyword>
<proteinExistence type="predicted"/>
<dbReference type="PANTHER" id="PTHR43289">
    <property type="entry name" value="MITOGEN-ACTIVATED PROTEIN KINASE KINASE KINASE 20-RELATED"/>
    <property type="match status" value="1"/>
</dbReference>